<evidence type="ECO:0000256" key="1">
    <source>
        <dbReference type="ARBA" id="ARBA00022598"/>
    </source>
</evidence>
<dbReference type="Proteomes" id="UP000050795">
    <property type="component" value="Unassembled WGS sequence"/>
</dbReference>
<dbReference type="EC" id="6.2.1.3" evidence="3"/>
<dbReference type="GO" id="GO:0004467">
    <property type="term" value="F:long-chain fatty acid-CoA ligase activity"/>
    <property type="evidence" value="ECO:0007669"/>
    <property type="project" value="UniProtKB-EC"/>
</dbReference>
<dbReference type="InterPro" id="IPR020845">
    <property type="entry name" value="AMP-binding_CS"/>
</dbReference>
<keyword evidence="2" id="KW-0443">Lipid metabolism</keyword>
<accession>A0AA85JZ21</accession>
<dbReference type="InterPro" id="IPR000873">
    <property type="entry name" value="AMP-dep_synth/lig_dom"/>
</dbReference>
<evidence type="ECO:0000313" key="6">
    <source>
        <dbReference type="WBParaSite" id="TREG1_6210.1"/>
    </source>
</evidence>
<evidence type="ECO:0000259" key="4">
    <source>
        <dbReference type="Pfam" id="PF00501"/>
    </source>
</evidence>
<keyword evidence="1" id="KW-0436">Ligase</keyword>
<sequence>MNYCRQGSQSEYPELYRKVYKPDLSEPFICPHLNQQSILVDPKTGTRKSPFTRRCTARFSDVRTMKDLFEKGLEKSRFETCLGRRYSTEESYTWLQYIEVEDRIRAFGSALVKLTEPIPLSDNLVGIYGRNSPEWFITQHACVAYGFPIVPIYATLGDEAMQHILTQTELRVVMCDSGAEACHILEKFSSSIELVIIANDGPKVAEANARFSDTVNIYLFDEFLKIGAKYFIPKANPKPDDLYIICYTSGSTGLPKGVMIEHGQMVDAVLSVIETVDGKCCNAHTRHLSYLPFCHIMEQIISSVVILEGAKMGFLTNTIEGLMADCADLKPTMLGAVPRVLTRIYSKYQKALSGSALKTRLYDHVLKRKLAEQKQGKFNHRSLLDTLCFKKLRQALGGQVCGIVTGGAPLLPEIMSFMRVVFNGIGIESYGCTETTGVATISVVGEYRTGILGCIAYGVEVKLIDVPDLGLVAQRDNRGEICVKGRRCTKGYYKDPQKTAELIDADGWLHTGDIGEWSPEGALKLVDRVKSIFKLAQGEYVAPEKLETIYQTCNLVNQILVDANSNSSFLVAIVVPDFDELRELFSKSEPGLLNLSDQNLCQLGNVKQIILNSLNRIAADNNLKGFEKLKRIELIHEAFTIENGFLTPTLKISRNKARKAYADVVNKLCQESTI</sequence>
<dbReference type="GO" id="GO:0016020">
    <property type="term" value="C:membrane"/>
    <property type="evidence" value="ECO:0007669"/>
    <property type="project" value="TreeGrafter"/>
</dbReference>
<dbReference type="WBParaSite" id="TREG1_6210.1">
    <property type="protein sequence ID" value="TREG1_6210.1"/>
    <property type="gene ID" value="TREG1_6210"/>
</dbReference>
<dbReference type="PANTHER" id="PTHR43272">
    <property type="entry name" value="LONG-CHAIN-FATTY-ACID--COA LIGASE"/>
    <property type="match status" value="1"/>
</dbReference>
<feature type="domain" description="AMP-dependent synthetase/ligase" evidence="4">
    <location>
        <begin position="90"/>
        <end position="493"/>
    </location>
</feature>
<dbReference type="AlphaFoldDB" id="A0AA85JZ21"/>
<dbReference type="InterPro" id="IPR042099">
    <property type="entry name" value="ANL_N_sf"/>
</dbReference>
<dbReference type="Gene3D" id="3.40.50.12780">
    <property type="entry name" value="N-terminal domain of ligase-like"/>
    <property type="match status" value="1"/>
</dbReference>
<dbReference type="SUPFAM" id="SSF56801">
    <property type="entry name" value="Acetyl-CoA synthetase-like"/>
    <property type="match status" value="1"/>
</dbReference>
<dbReference type="Pfam" id="PF00501">
    <property type="entry name" value="AMP-binding"/>
    <property type="match status" value="1"/>
</dbReference>
<name>A0AA85JZ21_TRIRE</name>
<evidence type="ECO:0000256" key="3">
    <source>
        <dbReference type="ARBA" id="ARBA00026121"/>
    </source>
</evidence>
<keyword evidence="2" id="KW-0276">Fatty acid metabolism</keyword>
<dbReference type="PANTHER" id="PTHR43272:SF107">
    <property type="entry name" value="LONG-CHAIN-FATTY-ACID--COA LIGASE 5"/>
    <property type="match status" value="1"/>
</dbReference>
<evidence type="ECO:0000256" key="2">
    <source>
        <dbReference type="ARBA" id="ARBA00022832"/>
    </source>
</evidence>
<reference evidence="6" key="2">
    <citation type="submission" date="2023-11" db="UniProtKB">
        <authorList>
            <consortium name="WormBaseParasite"/>
        </authorList>
    </citation>
    <scope>IDENTIFICATION</scope>
</reference>
<dbReference type="PROSITE" id="PS00455">
    <property type="entry name" value="AMP_BINDING"/>
    <property type="match status" value="1"/>
</dbReference>
<reference evidence="5" key="1">
    <citation type="submission" date="2022-06" db="EMBL/GenBank/DDBJ databases">
        <authorList>
            <person name="Berger JAMES D."/>
            <person name="Berger JAMES D."/>
        </authorList>
    </citation>
    <scope>NUCLEOTIDE SEQUENCE [LARGE SCALE GENOMIC DNA]</scope>
</reference>
<dbReference type="GO" id="GO:0005783">
    <property type="term" value="C:endoplasmic reticulum"/>
    <property type="evidence" value="ECO:0007669"/>
    <property type="project" value="TreeGrafter"/>
</dbReference>
<evidence type="ECO:0000313" key="5">
    <source>
        <dbReference type="Proteomes" id="UP000050795"/>
    </source>
</evidence>
<keyword evidence="5" id="KW-1185">Reference proteome</keyword>
<proteinExistence type="predicted"/>
<organism evidence="5 6">
    <name type="scientific">Trichobilharzia regenti</name>
    <name type="common">Nasal bird schistosome</name>
    <dbReference type="NCBI Taxonomy" id="157069"/>
    <lineage>
        <taxon>Eukaryota</taxon>
        <taxon>Metazoa</taxon>
        <taxon>Spiralia</taxon>
        <taxon>Lophotrochozoa</taxon>
        <taxon>Platyhelminthes</taxon>
        <taxon>Trematoda</taxon>
        <taxon>Digenea</taxon>
        <taxon>Strigeidida</taxon>
        <taxon>Schistosomatoidea</taxon>
        <taxon>Schistosomatidae</taxon>
        <taxon>Trichobilharzia</taxon>
    </lineage>
</organism>
<protein>
    <recommendedName>
        <fullName evidence="3">long-chain-fatty-acid--CoA ligase</fullName>
        <ecNumber evidence="3">6.2.1.3</ecNumber>
    </recommendedName>
</protein>